<feature type="transmembrane region" description="Helical" evidence="1">
    <location>
        <begin position="20"/>
        <end position="41"/>
    </location>
</feature>
<accession>Q5P8Q0</accession>
<keyword evidence="3" id="KW-1185">Reference proteome</keyword>
<proteinExistence type="predicted"/>
<dbReference type="InterPro" id="IPR025982">
    <property type="entry name" value="SieB"/>
</dbReference>
<dbReference type="eggNOG" id="ENOG5032ZCM">
    <property type="taxonomic scope" value="Bacteria"/>
</dbReference>
<reference evidence="2 3" key="1">
    <citation type="journal article" date="2005" name="Arch. Microbiol.">
        <title>The genome sequence of an anaerobic aromatic-degrading denitrifying bacterium, strain EbN1.</title>
        <authorList>
            <person name="Rabus R."/>
            <person name="Kube M."/>
            <person name="Heider J."/>
            <person name="Beck A."/>
            <person name="Heitmann K."/>
            <person name="Widdel F."/>
            <person name="Reinhardt R."/>
        </authorList>
    </citation>
    <scope>NUCLEOTIDE SEQUENCE [LARGE SCALE GENOMIC DNA]</scope>
    <source>
        <strain evidence="2 3">EbN1</strain>
    </source>
</reference>
<dbReference type="RefSeq" id="WP_011236046.1">
    <property type="nucleotide sequence ID" value="NC_006513.1"/>
</dbReference>
<dbReference type="STRING" id="76114.ebA356"/>
<dbReference type="EMBL" id="CR555306">
    <property type="protein sequence ID" value="CAI06309.1"/>
    <property type="molecule type" value="Genomic_DNA"/>
</dbReference>
<dbReference type="Pfam" id="PF14163">
    <property type="entry name" value="SieB"/>
    <property type="match status" value="1"/>
</dbReference>
<keyword evidence="1" id="KW-0472">Membrane</keyword>
<protein>
    <submittedName>
        <fullName evidence="2">Similar to ATP/GTP-binding protein</fullName>
    </submittedName>
</protein>
<gene>
    <name evidence="2" type="ORF">ebA356</name>
</gene>
<name>Q5P8Q0_AROAE</name>
<dbReference type="OrthoDB" id="8481989at2"/>
<keyword evidence="1" id="KW-1133">Transmembrane helix</keyword>
<organism evidence="2 3">
    <name type="scientific">Aromatoleum aromaticum (strain DSM 19018 / LMG 30748 / EbN1)</name>
    <name type="common">Azoarcus sp. (strain EbN1)</name>
    <dbReference type="NCBI Taxonomy" id="76114"/>
    <lineage>
        <taxon>Bacteria</taxon>
        <taxon>Pseudomonadati</taxon>
        <taxon>Pseudomonadota</taxon>
        <taxon>Betaproteobacteria</taxon>
        <taxon>Rhodocyclales</taxon>
        <taxon>Rhodocyclaceae</taxon>
        <taxon>Aromatoleum</taxon>
    </lineage>
</organism>
<evidence type="ECO:0000313" key="2">
    <source>
        <dbReference type="EMBL" id="CAI06309.1"/>
    </source>
</evidence>
<dbReference type="HOGENOM" id="CLU_119424_0_0_4"/>
<evidence type="ECO:0000256" key="1">
    <source>
        <dbReference type="SAM" id="Phobius"/>
    </source>
</evidence>
<sequence>MIAEAAKTFLEFLKLAPRYLIALGVMAAVLLFSSEVFLKFIGVFEFAQDNRPMLGLTLVVTGALFAVSVAGDGIALVKQRWLRRHRYRRVAERLQCLTEDEKQILRSYLAANTRANTLRIDDGVVQGLKANGIIHLSASVGNALEGFAHNISDFAWDYLHVHPHLLEGTTNTCRTDKRESYW</sequence>
<dbReference type="AlphaFoldDB" id="Q5P8Q0"/>
<keyword evidence="1" id="KW-0812">Transmembrane</keyword>
<feature type="transmembrane region" description="Helical" evidence="1">
    <location>
        <begin position="53"/>
        <end position="77"/>
    </location>
</feature>
<dbReference type="KEGG" id="eba:ebA356"/>
<dbReference type="Proteomes" id="UP000006552">
    <property type="component" value="Chromosome"/>
</dbReference>
<evidence type="ECO:0000313" key="3">
    <source>
        <dbReference type="Proteomes" id="UP000006552"/>
    </source>
</evidence>